<dbReference type="EMBL" id="JBIACJ010000006">
    <property type="protein sequence ID" value="MFE8697165.1"/>
    <property type="molecule type" value="Genomic_DNA"/>
</dbReference>
<comment type="caution">
    <text evidence="2">The sequence shown here is derived from an EMBL/GenBank/DDBJ whole genome shotgun (WGS) entry which is preliminary data.</text>
</comment>
<organism evidence="2 3">
    <name type="scientific">Cytobacillus mangrovibacter</name>
    <dbReference type="NCBI Taxonomy" id="3299024"/>
    <lineage>
        <taxon>Bacteria</taxon>
        <taxon>Bacillati</taxon>
        <taxon>Bacillota</taxon>
        <taxon>Bacilli</taxon>
        <taxon>Bacillales</taxon>
        <taxon>Bacillaceae</taxon>
        <taxon>Cytobacillus</taxon>
    </lineage>
</organism>
<proteinExistence type="predicted"/>
<keyword evidence="3" id="KW-1185">Reference proteome</keyword>
<sequence length="204" mass="21933">MKIGKKAAIATGILLLIGGAILAFVLDEYDDRTRGYETYQTATAGTTTSANTTTPTVHTASGSTSPFTGSEGKISEVSKNQITVEVPLQGSKTFIIDQNTKIEDLFQPLKKGVLVDIHANGESAYHIETEKTIDANGVIVKITDQDVTVNYNGTEETFVKASNFRIDTDGYKGALEGLPTEITLNDQLQVVSLEIDIEDDGLDD</sequence>
<reference evidence="2 3" key="1">
    <citation type="submission" date="2024-08" db="EMBL/GenBank/DDBJ databases">
        <title>Two novel Cytobacillus novel species.</title>
        <authorList>
            <person name="Liu G."/>
        </authorList>
    </citation>
    <scope>NUCLEOTIDE SEQUENCE [LARGE SCALE GENOMIC DNA]</scope>
    <source>
        <strain evidence="2 3">FJAT-53684</strain>
    </source>
</reference>
<feature type="region of interest" description="Disordered" evidence="1">
    <location>
        <begin position="47"/>
        <end position="72"/>
    </location>
</feature>
<dbReference type="Proteomes" id="UP001601058">
    <property type="component" value="Unassembled WGS sequence"/>
</dbReference>
<feature type="compositionally biased region" description="Low complexity" evidence="1">
    <location>
        <begin position="47"/>
        <end position="60"/>
    </location>
</feature>
<evidence type="ECO:0000313" key="2">
    <source>
        <dbReference type="EMBL" id="MFE8697165.1"/>
    </source>
</evidence>
<dbReference type="RefSeq" id="WP_389219956.1">
    <property type="nucleotide sequence ID" value="NZ_JBIACJ010000006.1"/>
</dbReference>
<gene>
    <name evidence="2" type="ORF">ACFYKT_12545</name>
</gene>
<accession>A0ABW6JZ27</accession>
<name>A0ABW6JZ27_9BACI</name>
<evidence type="ECO:0000313" key="3">
    <source>
        <dbReference type="Proteomes" id="UP001601058"/>
    </source>
</evidence>
<protein>
    <submittedName>
        <fullName evidence="2">Uncharacterized protein</fullName>
    </submittedName>
</protein>
<evidence type="ECO:0000256" key="1">
    <source>
        <dbReference type="SAM" id="MobiDB-lite"/>
    </source>
</evidence>